<dbReference type="PANTHER" id="PTHR36513">
    <property type="entry name" value="ABC TRANSMEMBRANE TYPE-1 DOMAIN-CONTAINING PROTEIN"/>
    <property type="match status" value="1"/>
</dbReference>
<evidence type="ECO:0000313" key="4">
    <source>
        <dbReference type="Proteomes" id="UP000031512"/>
    </source>
</evidence>
<dbReference type="eggNOG" id="ENOG502RMID">
    <property type="taxonomic scope" value="Eukaryota"/>
</dbReference>
<dbReference type="InterPro" id="IPR010297">
    <property type="entry name" value="DUF900_hydrolase"/>
</dbReference>
<dbReference type="RefSeq" id="XP_004828795.1">
    <property type="nucleotide sequence ID" value="XM_004828738.1"/>
</dbReference>
<proteinExistence type="predicted"/>
<sequence length="1071" mass="124007">MELKDTLDLNNTENSGVNVDATNDGHLDGINLKSDDIIAHDDCDGLHKENFDDPIETKRTIKFSEKQSFHSVDNSVDEFANNNFESKEIKRNVTNNNPSLSLDLYTSSIAELHHTPSIIQSEFMEENPAGVTKLKELMLYKTIQFMDYRRLRRRFNGIRRPVSNKKALFICLFCIALALVPFIYFRVESDHYVAGVQIQRGVIPYIASLSFVLGAFLLAKIQLSLPLKFPVILSYLFMFAALIVLVVLRNIISVQRFIWPILICYTIAQIIVILITRIVIYLVPLLALNGLFFPCTEHFHLLQRFQQGRRLNITISRYNDYTIICGLNVCGLGLCLYRCAYRWIRWCYRKYKNRSIAGAHQAGLFCMIISYTFVDGALFSHQMRYNGEVDENSIPHGYGEWLEDHTYGERLQGYWWHGYPIGPFTSQEIGSGSLFVNTRVAFVTDTHLPYDKIRFGVSSTECSISGHFFKEMPKTYFFNPLYHQGSSHPNRLYSKINLFNVLREKFDGIPGSSPQWCIRMLKPQFYLNMPNRQGIMNIYVDKLTNSLKIDGFRRINHGMKRGRCDEITIRLSGRSCKNRLLKPRSNSGYSYRTNSGSFKPLRIARLYRKSKVKGVESGDLSKEYKLLHYRSEISNSSDQYLGVRSEISNLFRDEDDWENKQHLDQPQVVVNGWMPIRSFGRLGYIPEQAVIYIHGYNLRLSEACSQMAHIVSFSKLPPYILPIVFNWDGHHWGWLSAFSYPVAMKAAENPNLEDAFHELLQEFAYLGIKHIHLLVHSCGARIFFKVINSSISKGLITPVVDEQHLVHVGKGGNNIRMRMDTCILINPDYPLERFVDHDYFVLRGYCDHIVLYVDTRDQCLTFSEWYHRERSLGRSIFGMCTSPHKLASIRKSDDIKVDKNEPFTIYSGEGYTIPPGNLKYISNKSLSLDHPPMYDCQNDKSVKILGKPEEQFEESTTTCQPKYSSKMFGTQNIFWIGRMSNANRGIKVNDSFTERSLWLDIDVIDTTMIDTNVDFLKHSFYQMKREIMDDIREVILMHTRAEYRQTRLDRRRGNVYVFRVAPANVNNLFGR</sequence>
<name>L0AW52_THEEQ</name>
<feature type="transmembrane region" description="Helical" evidence="2">
    <location>
        <begin position="282"/>
        <end position="301"/>
    </location>
</feature>
<dbReference type="Pfam" id="PF05990">
    <property type="entry name" value="DUF900"/>
    <property type="match status" value="1"/>
</dbReference>
<dbReference type="AlphaFoldDB" id="L0AW52"/>
<gene>
    <name evidence="3" type="ORF">BEWA_019750</name>
</gene>
<accession>L0AW52</accession>
<keyword evidence="2" id="KW-0812">Transmembrane</keyword>
<feature type="transmembrane region" description="Helical" evidence="2">
    <location>
        <begin position="321"/>
        <end position="341"/>
    </location>
</feature>
<keyword evidence="4" id="KW-1185">Reference proteome</keyword>
<protein>
    <submittedName>
        <fullName evidence="3">Uncharacterized protein</fullName>
    </submittedName>
</protein>
<feature type="transmembrane region" description="Helical" evidence="2">
    <location>
        <begin position="231"/>
        <end position="251"/>
    </location>
</feature>
<feature type="compositionally biased region" description="Polar residues" evidence="1">
    <location>
        <begin position="8"/>
        <end position="21"/>
    </location>
</feature>
<dbReference type="GeneID" id="15803900"/>
<dbReference type="OrthoDB" id="10251508at2759"/>
<evidence type="ECO:0000256" key="2">
    <source>
        <dbReference type="SAM" id="Phobius"/>
    </source>
</evidence>
<feature type="region of interest" description="Disordered" evidence="1">
    <location>
        <begin position="1"/>
        <end position="25"/>
    </location>
</feature>
<feature type="transmembrane region" description="Helical" evidence="2">
    <location>
        <begin position="167"/>
        <end position="187"/>
    </location>
</feature>
<evidence type="ECO:0000313" key="3">
    <source>
        <dbReference type="EMBL" id="AFZ79129.1"/>
    </source>
</evidence>
<dbReference type="Proteomes" id="UP000031512">
    <property type="component" value="Chromosome 1"/>
</dbReference>
<feature type="transmembrane region" description="Helical" evidence="2">
    <location>
        <begin position="202"/>
        <end position="219"/>
    </location>
</feature>
<keyword evidence="2" id="KW-1133">Transmembrane helix</keyword>
<feature type="transmembrane region" description="Helical" evidence="2">
    <location>
        <begin position="257"/>
        <end position="275"/>
    </location>
</feature>
<reference evidence="3 4" key="1">
    <citation type="journal article" date="2012" name="BMC Genomics">
        <title>Comparative genomic analysis and phylogenetic position of Theileria equi.</title>
        <authorList>
            <person name="Kappmeyer L.S."/>
            <person name="Thiagarajan M."/>
            <person name="Herndon D.R."/>
            <person name="Ramsay J.D."/>
            <person name="Caler E."/>
            <person name="Djikeng A."/>
            <person name="Gillespie J.J."/>
            <person name="Lau A.O."/>
            <person name="Roalson E.H."/>
            <person name="Silva J.C."/>
            <person name="Silva M.G."/>
            <person name="Suarez C.E."/>
            <person name="Ueti M.W."/>
            <person name="Nene V.M."/>
            <person name="Mealey R.H."/>
            <person name="Knowles D.P."/>
            <person name="Brayton K.A."/>
        </authorList>
    </citation>
    <scope>NUCLEOTIDE SEQUENCE [LARGE SCALE GENOMIC DNA]</scope>
    <source>
        <strain evidence="3 4">WA</strain>
    </source>
</reference>
<dbReference type="VEuPathDB" id="PiroplasmaDB:BEWA_019750"/>
<organism evidence="3 4">
    <name type="scientific">Theileria equi strain WA</name>
    <dbReference type="NCBI Taxonomy" id="1537102"/>
    <lineage>
        <taxon>Eukaryota</taxon>
        <taxon>Sar</taxon>
        <taxon>Alveolata</taxon>
        <taxon>Apicomplexa</taxon>
        <taxon>Aconoidasida</taxon>
        <taxon>Piroplasmida</taxon>
        <taxon>Theileriidae</taxon>
        <taxon>Theileria</taxon>
    </lineage>
</organism>
<dbReference type="EMBL" id="CP001669">
    <property type="protein sequence ID" value="AFZ79129.1"/>
    <property type="molecule type" value="Genomic_DNA"/>
</dbReference>
<keyword evidence="2" id="KW-0472">Membrane</keyword>
<dbReference type="PANTHER" id="PTHR36513:SF1">
    <property type="entry name" value="TRANSMEMBRANE PROTEIN"/>
    <property type="match status" value="1"/>
</dbReference>
<feature type="transmembrane region" description="Helical" evidence="2">
    <location>
        <begin position="362"/>
        <end position="379"/>
    </location>
</feature>
<dbReference type="KEGG" id="beq:BEWA_019750"/>
<evidence type="ECO:0000256" key="1">
    <source>
        <dbReference type="SAM" id="MobiDB-lite"/>
    </source>
</evidence>